<evidence type="ECO:0000313" key="1">
    <source>
        <dbReference type="EMBL" id="KKY37566.1"/>
    </source>
</evidence>
<reference evidence="1 2" key="2">
    <citation type="submission" date="2015-05" db="EMBL/GenBank/DDBJ databases">
        <authorList>
            <person name="Morales-Cruz A."/>
            <person name="Amrine K.C."/>
            <person name="Cantu D."/>
        </authorList>
    </citation>
    <scope>NUCLEOTIDE SEQUENCE [LARGE SCALE GENOMIC DNA]</scope>
    <source>
        <strain evidence="1">DA912</strain>
    </source>
</reference>
<organism evidence="1 2">
    <name type="scientific">Diaporthe ampelina</name>
    <dbReference type="NCBI Taxonomy" id="1214573"/>
    <lineage>
        <taxon>Eukaryota</taxon>
        <taxon>Fungi</taxon>
        <taxon>Dikarya</taxon>
        <taxon>Ascomycota</taxon>
        <taxon>Pezizomycotina</taxon>
        <taxon>Sordariomycetes</taxon>
        <taxon>Sordariomycetidae</taxon>
        <taxon>Diaporthales</taxon>
        <taxon>Diaporthaceae</taxon>
        <taxon>Diaporthe</taxon>
    </lineage>
</organism>
<name>A0A0G2FU93_9PEZI</name>
<dbReference type="OrthoDB" id="4579997at2759"/>
<proteinExistence type="predicted"/>
<keyword evidence="2" id="KW-1185">Reference proteome</keyword>
<dbReference type="Proteomes" id="UP000034680">
    <property type="component" value="Unassembled WGS sequence"/>
</dbReference>
<protein>
    <submittedName>
        <fullName evidence="1">Uncharacterized protein</fullName>
    </submittedName>
</protein>
<dbReference type="EMBL" id="LCUC01000082">
    <property type="protein sequence ID" value="KKY37566.1"/>
    <property type="molecule type" value="Genomic_DNA"/>
</dbReference>
<dbReference type="AlphaFoldDB" id="A0A0G2FU93"/>
<accession>A0A0G2FU93</accession>
<comment type="caution">
    <text evidence="1">The sequence shown here is derived from an EMBL/GenBank/DDBJ whole genome shotgun (WGS) entry which is preliminary data.</text>
</comment>
<evidence type="ECO:0000313" key="2">
    <source>
        <dbReference type="Proteomes" id="UP000034680"/>
    </source>
</evidence>
<reference evidence="1 2" key="1">
    <citation type="submission" date="2015-05" db="EMBL/GenBank/DDBJ databases">
        <title>Distinctive expansion of gene families associated with plant cell wall degradation and secondary metabolism in the genomes of grapevine trunk pathogens.</title>
        <authorList>
            <person name="Lawrence D.P."/>
            <person name="Travadon R."/>
            <person name="Rolshausen P.E."/>
            <person name="Baumgartner K."/>
        </authorList>
    </citation>
    <scope>NUCLEOTIDE SEQUENCE [LARGE SCALE GENOMIC DNA]</scope>
    <source>
        <strain evidence="1">DA912</strain>
    </source>
</reference>
<gene>
    <name evidence="1" type="ORF">UCDDA912_g02456</name>
</gene>
<sequence>MEHNANINGDSGDTVVMKYPITHGTDVPGMRAAHTFANASELVVMMGDHLPDEDLPRLCLVNSRFNGIYSQRLYRGIHLDARFLQPKVLAWVSGNPRFSHTKILSFDKKAHFDADAIPGYEPRDGPPWGIILPEWIRVLVQKTATDVLRKATNLHTINTPIGSDKAVLIINNGFDASWRVDLLCQILKESPGIRYLELSYLNGLEHQWALEEICKRYQQLGGAPVELEVLILGRGVDLRLPAQVLSAAAASGMMGRSAKAFYLSLLTDPACVREMRITAANNLAWSTFDASFFPNMEDLYLSAPVQFRAHVLYFLLAHETRDLLRQVHFHIDGSFFWNYANFKDMTRRFFSLLDLNNPASSFAPMGFSFHLTLLSEHSYRRSIPLPLPTTRYLDITIHYRHLAGFVGTGLSKMSALECLSLGIYVYGISEWDDEIGTKKLSAMNKAAKTCPKLRYIRLRFGAAGPVSPRVAAHSCSAEIVRQRRPGPRCRKLFPGIKPLDAGTEKSLRPQSMWTEEERKSQYVSEFLDGLVYFKPSWMK</sequence>